<dbReference type="FunCoup" id="A0A067RBW1">
    <property type="interactions" value="65"/>
</dbReference>
<evidence type="ECO:0000256" key="5">
    <source>
        <dbReference type="ARBA" id="ARBA00022989"/>
    </source>
</evidence>
<evidence type="ECO:0000256" key="6">
    <source>
        <dbReference type="ARBA" id="ARBA00023136"/>
    </source>
</evidence>
<evidence type="ECO:0000256" key="2">
    <source>
        <dbReference type="ARBA" id="ARBA00008685"/>
    </source>
</evidence>
<dbReference type="PANTHER" id="PTHR42643:SF24">
    <property type="entry name" value="IONOTROPIC RECEPTOR 60A"/>
    <property type="match status" value="1"/>
</dbReference>
<feature type="transmembrane region" description="Helical" evidence="9">
    <location>
        <begin position="399"/>
        <end position="423"/>
    </location>
</feature>
<dbReference type="eggNOG" id="KOG1052">
    <property type="taxonomic scope" value="Eukaryota"/>
</dbReference>
<evidence type="ECO:0000256" key="7">
    <source>
        <dbReference type="ARBA" id="ARBA00023170"/>
    </source>
</evidence>
<dbReference type="EMBL" id="KK852566">
    <property type="protein sequence ID" value="KDR21232.1"/>
    <property type="molecule type" value="Genomic_DNA"/>
</dbReference>
<keyword evidence="6 9" id="KW-0472">Membrane</keyword>
<dbReference type="Proteomes" id="UP000027135">
    <property type="component" value="Unassembled WGS sequence"/>
</dbReference>
<sequence>MLILLLISNMLNTLISFVFRRRKITFLLGFASLLITTGLTFNELTAHNDVMILSATDFIIRHFTHGRPVIIILPGSTGNIKRNSPDKIFIQEYEFKMSDILLKNVNEQTYWPLYVFCCYDTTGTMPDNDKLYHSYIIFIRSETGGDASSNIIRQLKYLKENYLLNPRGRFLVVVNSPTSDTPSDVAFRVLNAAWKYLIVDVILMVVSVPLNINNSNHLKSNELIAPVIDLFTFLPYSKEQNCSNVKSITHLYGLFPNYTEKSIPKKINLLPNRNIKNLYRCPVKVSTYHNPPTIVDTSSGGFANCTGLEVNVLVFILQSLNATVAFKIIPPTNGSFFGTYANVLSDLDSGSADIVIGALPLHEILYVNYDPTVPYFYTPVQWVVPCPKPSRRWGTIFKVFPLSVWLCIFICFVVVIIVMWLVASSTEHFNYSSVQYCLLSAWAVVLGTSAPKKPQTPSVRLIFLSWIWVSFALCVIFQAFFTTFLVNPGFDRKIKTMDDLLRSGIKYGYTEDYGLVADYTVKTSNLKKCLDPNVCLEYAIKYGNYATVSNTFHTDYYRAKLSWHDSHLRVCTMDDDIIHVNVVMYLTKGHPLLQQINEATKVMVESGLMEKWKNDFMYTSRLHSLLANGDNYEIPEGDWNSDYFVFSLTHLRSAFMVLVLGNILSVSALFIEVIYCKIHFRNPVRKPVRYKRISHFKRRLENSRYRFSRYR</sequence>
<protein>
    <recommendedName>
        <fullName evidence="10">Ionotropic glutamate receptor C-terminal domain-containing protein</fullName>
    </recommendedName>
</protein>
<keyword evidence="8" id="KW-0325">Glycoprotein</keyword>
<name>A0A067RBW1_ZOONE</name>
<comment type="similarity">
    <text evidence="2">Belongs to the glutamate-gated ion channel (TC 1.A.10.1) family.</text>
</comment>
<evidence type="ECO:0000256" key="3">
    <source>
        <dbReference type="ARBA" id="ARBA00022475"/>
    </source>
</evidence>
<feature type="domain" description="Ionotropic glutamate receptor C-terminal" evidence="10">
    <location>
        <begin position="403"/>
        <end position="661"/>
    </location>
</feature>
<reference evidence="11 12" key="1">
    <citation type="journal article" date="2014" name="Nat. Commun.">
        <title>Molecular traces of alternative social organization in a termite genome.</title>
        <authorList>
            <person name="Terrapon N."/>
            <person name="Li C."/>
            <person name="Robertson H.M."/>
            <person name="Ji L."/>
            <person name="Meng X."/>
            <person name="Booth W."/>
            <person name="Chen Z."/>
            <person name="Childers C.P."/>
            <person name="Glastad K.M."/>
            <person name="Gokhale K."/>
            <person name="Gowin J."/>
            <person name="Gronenberg W."/>
            <person name="Hermansen R.A."/>
            <person name="Hu H."/>
            <person name="Hunt B.G."/>
            <person name="Huylmans A.K."/>
            <person name="Khalil S.M."/>
            <person name="Mitchell R.D."/>
            <person name="Munoz-Torres M.C."/>
            <person name="Mustard J.A."/>
            <person name="Pan H."/>
            <person name="Reese J.T."/>
            <person name="Scharf M.E."/>
            <person name="Sun F."/>
            <person name="Vogel H."/>
            <person name="Xiao J."/>
            <person name="Yang W."/>
            <person name="Yang Z."/>
            <person name="Yang Z."/>
            <person name="Zhou J."/>
            <person name="Zhu J."/>
            <person name="Brent C.S."/>
            <person name="Elsik C.G."/>
            <person name="Goodisman M.A."/>
            <person name="Liberles D.A."/>
            <person name="Roe R.M."/>
            <person name="Vargo E.L."/>
            <person name="Vilcinskas A."/>
            <person name="Wang J."/>
            <person name="Bornberg-Bauer E."/>
            <person name="Korb J."/>
            <person name="Zhang G."/>
            <person name="Liebig J."/>
        </authorList>
    </citation>
    <scope>NUCLEOTIDE SEQUENCE [LARGE SCALE GENOMIC DNA]</scope>
    <source>
        <tissue evidence="11">Whole organism</tissue>
    </source>
</reference>
<evidence type="ECO:0000256" key="4">
    <source>
        <dbReference type="ARBA" id="ARBA00022692"/>
    </source>
</evidence>
<keyword evidence="7" id="KW-0675">Receptor</keyword>
<evidence type="ECO:0000256" key="1">
    <source>
        <dbReference type="ARBA" id="ARBA00004651"/>
    </source>
</evidence>
<dbReference type="GO" id="GO:0005886">
    <property type="term" value="C:plasma membrane"/>
    <property type="evidence" value="ECO:0007669"/>
    <property type="project" value="UniProtKB-SubCell"/>
</dbReference>
<accession>A0A067RBW1</accession>
<evidence type="ECO:0000313" key="11">
    <source>
        <dbReference type="EMBL" id="KDR21232.1"/>
    </source>
</evidence>
<dbReference type="InParanoid" id="A0A067RBW1"/>
<keyword evidence="5 9" id="KW-1133">Transmembrane helix</keyword>
<keyword evidence="3" id="KW-1003">Cell membrane</keyword>
<dbReference type="PANTHER" id="PTHR42643">
    <property type="entry name" value="IONOTROPIC RECEPTOR 20A-RELATED"/>
    <property type="match status" value="1"/>
</dbReference>
<keyword evidence="12" id="KW-1185">Reference proteome</keyword>
<feature type="transmembrane region" description="Helical" evidence="9">
    <location>
        <begin position="461"/>
        <end position="481"/>
    </location>
</feature>
<proteinExistence type="inferred from homology"/>
<feature type="transmembrane region" description="Helical" evidence="9">
    <location>
        <begin position="429"/>
        <end position="449"/>
    </location>
</feature>
<dbReference type="Gene3D" id="1.10.287.70">
    <property type="match status" value="1"/>
</dbReference>
<dbReference type="InterPro" id="IPR052192">
    <property type="entry name" value="Insect_Ionotropic_Sensory_Rcpt"/>
</dbReference>
<comment type="subcellular location">
    <subcellularLocation>
        <location evidence="1">Cell membrane</location>
        <topology evidence="1">Multi-pass membrane protein</topology>
    </subcellularLocation>
</comment>
<dbReference type="InterPro" id="IPR001320">
    <property type="entry name" value="Iontro_rcpt_C"/>
</dbReference>
<gene>
    <name evidence="11" type="ORF">L798_04022</name>
</gene>
<evidence type="ECO:0000256" key="8">
    <source>
        <dbReference type="ARBA" id="ARBA00023180"/>
    </source>
</evidence>
<keyword evidence="4 9" id="KW-0812">Transmembrane</keyword>
<organism evidence="11 12">
    <name type="scientific">Zootermopsis nevadensis</name>
    <name type="common">Dampwood termite</name>
    <dbReference type="NCBI Taxonomy" id="136037"/>
    <lineage>
        <taxon>Eukaryota</taxon>
        <taxon>Metazoa</taxon>
        <taxon>Ecdysozoa</taxon>
        <taxon>Arthropoda</taxon>
        <taxon>Hexapoda</taxon>
        <taxon>Insecta</taxon>
        <taxon>Pterygota</taxon>
        <taxon>Neoptera</taxon>
        <taxon>Polyneoptera</taxon>
        <taxon>Dictyoptera</taxon>
        <taxon>Blattodea</taxon>
        <taxon>Blattoidea</taxon>
        <taxon>Termitoidae</taxon>
        <taxon>Termopsidae</taxon>
        <taxon>Zootermopsis</taxon>
    </lineage>
</organism>
<dbReference type="OMA" id="WHNEINI"/>
<dbReference type="Gene3D" id="3.40.190.10">
    <property type="entry name" value="Periplasmic binding protein-like II"/>
    <property type="match status" value="1"/>
</dbReference>
<dbReference type="AlphaFoldDB" id="A0A067RBW1"/>
<dbReference type="Pfam" id="PF00060">
    <property type="entry name" value="Lig_chan"/>
    <property type="match status" value="1"/>
</dbReference>
<dbReference type="GO" id="GO:0015276">
    <property type="term" value="F:ligand-gated monoatomic ion channel activity"/>
    <property type="evidence" value="ECO:0007669"/>
    <property type="project" value="InterPro"/>
</dbReference>
<evidence type="ECO:0000313" key="12">
    <source>
        <dbReference type="Proteomes" id="UP000027135"/>
    </source>
</evidence>
<dbReference type="GO" id="GO:0050906">
    <property type="term" value="P:detection of stimulus involved in sensory perception"/>
    <property type="evidence" value="ECO:0007669"/>
    <property type="project" value="UniProtKB-ARBA"/>
</dbReference>
<evidence type="ECO:0000259" key="10">
    <source>
        <dbReference type="Pfam" id="PF00060"/>
    </source>
</evidence>
<dbReference type="SUPFAM" id="SSF53850">
    <property type="entry name" value="Periplasmic binding protein-like II"/>
    <property type="match status" value="1"/>
</dbReference>
<feature type="transmembrane region" description="Helical" evidence="9">
    <location>
        <begin position="654"/>
        <end position="676"/>
    </location>
</feature>
<evidence type="ECO:0000256" key="9">
    <source>
        <dbReference type="SAM" id="Phobius"/>
    </source>
</evidence>